<name>A0A0J9BFZ3_9FIRM</name>
<protein>
    <submittedName>
        <fullName evidence="1">Uncharacterized protein</fullName>
    </submittedName>
</protein>
<sequence>MAMFEYTTKVETLKVLIEILKELRAIRKAMETEKK</sequence>
<gene>
    <name evidence="1" type="ORF">HMPREF9470_00531</name>
</gene>
<accession>A0A0J9BFZ3</accession>
<dbReference type="Proteomes" id="UP000037392">
    <property type="component" value="Unassembled WGS sequence"/>
</dbReference>
<dbReference type="EMBL" id="ADLK01000056">
    <property type="protein sequence ID" value="KMW11244.1"/>
    <property type="molecule type" value="Genomic_DNA"/>
</dbReference>
<evidence type="ECO:0000313" key="1">
    <source>
        <dbReference type="EMBL" id="KMW11244.1"/>
    </source>
</evidence>
<dbReference type="PATRIC" id="fig|742734.4.peg.566"/>
<proteinExistence type="predicted"/>
<evidence type="ECO:0000313" key="2">
    <source>
        <dbReference type="Proteomes" id="UP000037392"/>
    </source>
</evidence>
<organism evidence="1 2">
    <name type="scientific">[Clostridium] citroniae WAL-19142</name>
    <dbReference type="NCBI Taxonomy" id="742734"/>
    <lineage>
        <taxon>Bacteria</taxon>
        <taxon>Bacillati</taxon>
        <taxon>Bacillota</taxon>
        <taxon>Clostridia</taxon>
        <taxon>Lachnospirales</taxon>
        <taxon>Lachnospiraceae</taxon>
        <taxon>Enterocloster</taxon>
    </lineage>
</organism>
<dbReference type="AlphaFoldDB" id="A0A0J9BFZ3"/>
<reference evidence="1 2" key="1">
    <citation type="submission" date="2011-04" db="EMBL/GenBank/DDBJ databases">
        <title>The Genome Sequence of Clostridium citroniae WAL-19142.</title>
        <authorList>
            <consortium name="The Broad Institute Genome Sequencing Platform"/>
            <person name="Earl A."/>
            <person name="Ward D."/>
            <person name="Feldgarden M."/>
            <person name="Gevers D."/>
            <person name="Warren Y.A."/>
            <person name="Tyrrell K.L."/>
            <person name="Citron D.M."/>
            <person name="Goldstein E.J."/>
            <person name="Daigneault M."/>
            <person name="Allen-Vercoe E."/>
            <person name="Young S.K."/>
            <person name="Zeng Q."/>
            <person name="Gargeya S."/>
            <person name="Fitzgerald M."/>
            <person name="Haas B."/>
            <person name="Abouelleil A."/>
            <person name="Alvarado L."/>
            <person name="Arachchi H.M."/>
            <person name="Berlin A."/>
            <person name="Brown A."/>
            <person name="Chapman S.B."/>
            <person name="Chen Z."/>
            <person name="Dunbar C."/>
            <person name="Freedman E."/>
            <person name="Gearin G."/>
            <person name="Gellesch M."/>
            <person name="Goldberg J."/>
            <person name="Griggs A."/>
            <person name="Gujja S."/>
            <person name="Heilman E.R."/>
            <person name="Heiman D."/>
            <person name="Howarth C."/>
            <person name="Larson L."/>
            <person name="Lui A."/>
            <person name="MacDonald P.J."/>
            <person name="Mehta T."/>
            <person name="Montmayeur A."/>
            <person name="Murphy C."/>
            <person name="Neiman D."/>
            <person name="Pearson M."/>
            <person name="Priest M."/>
            <person name="Roberts A."/>
            <person name="Saif S."/>
            <person name="Shea T."/>
            <person name="Shenoy N."/>
            <person name="Sisk P."/>
            <person name="Stolte C."/>
            <person name="Sykes S."/>
            <person name="White J."/>
            <person name="Yandava C."/>
            <person name="Wortman J."/>
            <person name="Nusbaum C."/>
            <person name="Birren B."/>
        </authorList>
    </citation>
    <scope>NUCLEOTIDE SEQUENCE [LARGE SCALE GENOMIC DNA]</scope>
    <source>
        <strain evidence="1 2">WAL-19142</strain>
    </source>
</reference>
<comment type="caution">
    <text evidence="1">The sequence shown here is derived from an EMBL/GenBank/DDBJ whole genome shotgun (WGS) entry which is preliminary data.</text>
</comment>